<keyword evidence="9" id="KW-1185">Reference proteome</keyword>
<gene>
    <name evidence="8" type="primary">trxA</name>
    <name evidence="8" type="ORF">ACFPJ4_02475</name>
</gene>
<evidence type="ECO:0000313" key="9">
    <source>
        <dbReference type="Proteomes" id="UP001596039"/>
    </source>
</evidence>
<keyword evidence="3" id="KW-0249">Electron transport</keyword>
<dbReference type="InterPro" id="IPR036249">
    <property type="entry name" value="Thioredoxin-like_sf"/>
</dbReference>
<dbReference type="RefSeq" id="WP_386738702.1">
    <property type="nucleotide sequence ID" value="NZ_JBHSMG010000001.1"/>
</dbReference>
<proteinExistence type="inferred from homology"/>
<protein>
    <recommendedName>
        <fullName evidence="6">Thioredoxin</fullName>
    </recommendedName>
</protein>
<dbReference type="InterPro" id="IPR017937">
    <property type="entry name" value="Thioredoxin_CS"/>
</dbReference>
<dbReference type="PROSITE" id="PS00194">
    <property type="entry name" value="THIOREDOXIN_1"/>
    <property type="match status" value="1"/>
</dbReference>
<name>A0ABW0NM45_9MICO</name>
<dbReference type="CDD" id="cd02947">
    <property type="entry name" value="TRX_family"/>
    <property type="match status" value="1"/>
</dbReference>
<dbReference type="SUPFAM" id="SSF52833">
    <property type="entry name" value="Thioredoxin-like"/>
    <property type="match status" value="1"/>
</dbReference>
<accession>A0ABW0NM45</accession>
<evidence type="ECO:0000256" key="6">
    <source>
        <dbReference type="NCBIfam" id="TIGR01068"/>
    </source>
</evidence>
<keyword evidence="2" id="KW-0813">Transport</keyword>
<dbReference type="Proteomes" id="UP001596039">
    <property type="component" value="Unassembled WGS sequence"/>
</dbReference>
<comment type="similarity">
    <text evidence="1">Belongs to the thioredoxin family.</text>
</comment>
<feature type="domain" description="Thioredoxin" evidence="7">
    <location>
        <begin position="27"/>
        <end position="140"/>
    </location>
</feature>
<dbReference type="NCBIfam" id="TIGR01068">
    <property type="entry name" value="thioredoxin"/>
    <property type="match status" value="1"/>
</dbReference>
<sequence>MASVVACPSCGVKNRVPLSAAGKPRCAKCGADLPWLVEVGDDEFGSAVERSTVPVLVDVWAPWCGPCRMVSPVVEGFARERAGSLKVAKVNSDTSPQVSAAHRIQSIPTLLLYVGGREVARSIGAKPAPQLRQWLDAELAAHPH</sequence>
<evidence type="ECO:0000256" key="1">
    <source>
        <dbReference type="ARBA" id="ARBA00008987"/>
    </source>
</evidence>
<dbReference type="PROSITE" id="PS51352">
    <property type="entry name" value="THIOREDOXIN_2"/>
    <property type="match status" value="1"/>
</dbReference>
<dbReference type="PANTHER" id="PTHR45663:SF11">
    <property type="entry name" value="GEO12009P1"/>
    <property type="match status" value="1"/>
</dbReference>
<evidence type="ECO:0000256" key="4">
    <source>
        <dbReference type="ARBA" id="ARBA00023157"/>
    </source>
</evidence>
<keyword evidence="5" id="KW-0676">Redox-active center</keyword>
<evidence type="ECO:0000256" key="2">
    <source>
        <dbReference type="ARBA" id="ARBA00022448"/>
    </source>
</evidence>
<dbReference type="EMBL" id="JBHSMG010000001">
    <property type="protein sequence ID" value="MFC5501100.1"/>
    <property type="molecule type" value="Genomic_DNA"/>
</dbReference>
<evidence type="ECO:0000313" key="8">
    <source>
        <dbReference type="EMBL" id="MFC5501100.1"/>
    </source>
</evidence>
<dbReference type="InterPro" id="IPR013766">
    <property type="entry name" value="Thioredoxin_domain"/>
</dbReference>
<evidence type="ECO:0000256" key="5">
    <source>
        <dbReference type="ARBA" id="ARBA00023284"/>
    </source>
</evidence>
<comment type="caution">
    <text evidence="8">The sequence shown here is derived from an EMBL/GenBank/DDBJ whole genome shotgun (WGS) entry which is preliminary data.</text>
</comment>
<dbReference type="PANTHER" id="PTHR45663">
    <property type="entry name" value="GEO12009P1"/>
    <property type="match status" value="1"/>
</dbReference>
<dbReference type="PRINTS" id="PR00421">
    <property type="entry name" value="THIOREDOXIN"/>
</dbReference>
<evidence type="ECO:0000259" key="7">
    <source>
        <dbReference type="PROSITE" id="PS51352"/>
    </source>
</evidence>
<dbReference type="InterPro" id="IPR005746">
    <property type="entry name" value="Thioredoxin"/>
</dbReference>
<dbReference type="Gene3D" id="2.30.30.380">
    <property type="entry name" value="Zn-finger domain of Sec23/24"/>
    <property type="match status" value="1"/>
</dbReference>
<keyword evidence="4" id="KW-1015">Disulfide bond</keyword>
<evidence type="ECO:0000256" key="3">
    <source>
        <dbReference type="ARBA" id="ARBA00022982"/>
    </source>
</evidence>
<organism evidence="8 9">
    <name type="scientific">Lysinimonas soli</name>
    <dbReference type="NCBI Taxonomy" id="1074233"/>
    <lineage>
        <taxon>Bacteria</taxon>
        <taxon>Bacillati</taxon>
        <taxon>Actinomycetota</taxon>
        <taxon>Actinomycetes</taxon>
        <taxon>Micrococcales</taxon>
        <taxon>Microbacteriaceae</taxon>
        <taxon>Lysinimonas</taxon>
    </lineage>
</organism>
<dbReference type="Pfam" id="PF00085">
    <property type="entry name" value="Thioredoxin"/>
    <property type="match status" value="1"/>
</dbReference>
<dbReference type="Gene3D" id="3.40.30.10">
    <property type="entry name" value="Glutaredoxin"/>
    <property type="match status" value="1"/>
</dbReference>
<reference evidence="9" key="1">
    <citation type="journal article" date="2019" name="Int. J. Syst. Evol. Microbiol.">
        <title>The Global Catalogue of Microorganisms (GCM) 10K type strain sequencing project: providing services to taxonomists for standard genome sequencing and annotation.</title>
        <authorList>
            <consortium name="The Broad Institute Genomics Platform"/>
            <consortium name="The Broad Institute Genome Sequencing Center for Infectious Disease"/>
            <person name="Wu L."/>
            <person name="Ma J."/>
        </authorList>
    </citation>
    <scope>NUCLEOTIDE SEQUENCE [LARGE SCALE GENOMIC DNA]</scope>
    <source>
        <strain evidence="9">CGMCC 4.6997</strain>
    </source>
</reference>